<dbReference type="GO" id="GO:0000139">
    <property type="term" value="C:Golgi membrane"/>
    <property type="evidence" value="ECO:0007669"/>
    <property type="project" value="UniProtKB-SubCell"/>
</dbReference>
<keyword evidence="21" id="KW-0325">Glycoprotein</keyword>
<feature type="transmembrane region" description="Helical" evidence="27">
    <location>
        <begin position="486"/>
        <end position="503"/>
    </location>
</feature>
<dbReference type="GO" id="GO:0005789">
    <property type="term" value="C:endoplasmic reticulum membrane"/>
    <property type="evidence" value="ECO:0007669"/>
    <property type="project" value="UniProtKB-SubCell"/>
</dbReference>
<evidence type="ECO:0000256" key="27">
    <source>
        <dbReference type="SAM" id="Phobius"/>
    </source>
</evidence>
<feature type="domain" description="UBC core" evidence="28">
    <location>
        <begin position="251"/>
        <end position="401"/>
    </location>
</feature>
<sequence length="1251" mass="142210">MFEVYSVYIADKRIYLSRTSYLLLRRTLKGIWILEVVGNGHQAISQFEEKAAEWKLDEPNWTGRMRLVAVGKRLELRLEDKTTGQLFANCPIDEYPGICIEPVIDSSRYFVIRLRNDNGQTAFIGMGFSDRGDSFDLNVALQDHFKYVEKANRSEKEEEVMNEAPRLDLGFKEGQTITINIGKKKAGSSTPRPKPASRLPNDGNIRLPPPPPSSSSVITSRSRPQPTSSITTTGSTPSTNLLLPMVVASVTAVARLKKDYTKLLRDPVPYIEASPLHSNILEWHYVIRGAPSTPYEGGFYHGKLIFPSDFPFKPPAIYMITPSGRFQTNTRLCLSISDFHPDTWNPAWTVSTILTGLLSFMNESAPTLGSVTSTETEKKNFAKKSGEFNLRDRVFCDLFENIANEIRTKMAMEQMESLDEVASRNEESSRCVSKIKFYIIFRYIHNFFDFKQSNGDGDYSALTYNLFFIAGFVLIAIVVRNGVITYLLCACTVTVVCTVFFVLSCNCDAGCNRLSSGALHAIKDTSADRMQLPSTYLVVLIMSHAKDSVVRTIIRDTWLKLSLKGPYSVRHAFSIGTSNLSLSALQHLEEEQQLYGDLLLLDRLVDSYANLTRKTLWSIDAICKTYNFDFLLKVDSDSFVVLGEFLRNLRTIEHPRLYWGFLDGRARPRRKGQWAEKDWVLCDRYLPYQLGGGYVISYSLADFISRNKHLLKLYRNEDVSVGAWLSGLNVKYVHDPRFDTEFRSRGCNNEYLITHKQPPEAMEVLNNYGMTTSSYPNENFLVISNGTTQGEVVLFQFIGPASVLLRNIAVPWIFLGNRFATNNGFWFKFALDYFFVVLPIALTLTLLSSFIALVLTLEIIAVISLVIFLLCEYMLIAREKPPFRAVVNEVIDENHSPTIFITYVRSVVLITTCIAILAVDFPAFPRRFAKTANYGRSIMDVGVASFIFCQALVDACKAHSALVINAHSKMRSVKFHFFRSSTFILCSIGVSRMLLLYLIDYPHEISEYGVHWNFFFTLASVQMVRRILGKRFYLLYGIMIGVGYQFLLSEYKLEDWLISETTPRDNFLSANREGLFSVFGYCSLYYLSSTIAQYVFKAGIRLKSWFYRTVQLLILVALLYLLQLYLESLYGLPSRRIVNLPYIIEMLIFHTLFLSGFLLVQLASLFGWAAQMPQFSADESPFESSKPCLMESVNGNALFFFLLANIFTGLVNLVLPTSEISNDIQSTTIILLYIFVTTAIIHGYSRWRMRK</sequence>
<dbReference type="WBParaSite" id="EVEC_0000261201-mRNA-1">
    <property type="protein sequence ID" value="EVEC_0000261201-mRNA-1"/>
    <property type="gene ID" value="EVEC_0000261201"/>
</dbReference>
<proteinExistence type="inferred from homology"/>
<feature type="transmembrane region" description="Helical" evidence="27">
    <location>
        <begin position="1105"/>
        <end position="1126"/>
    </location>
</feature>
<reference evidence="31" key="1">
    <citation type="submission" date="2017-02" db="UniProtKB">
        <authorList>
            <consortium name="WormBaseParasite"/>
        </authorList>
    </citation>
    <scope>IDENTIFICATION</scope>
</reference>
<dbReference type="GO" id="GO:0006024">
    <property type="term" value="P:glycosaminoglycan biosynthetic process"/>
    <property type="evidence" value="ECO:0007669"/>
    <property type="project" value="UniProtKB-ARBA"/>
</dbReference>
<keyword evidence="19" id="KW-0333">Golgi apparatus</keyword>
<dbReference type="InterPro" id="IPR011993">
    <property type="entry name" value="PH-like_dom_sf"/>
</dbReference>
<feature type="transmembrane region" description="Helical" evidence="27">
    <location>
        <begin position="897"/>
        <end position="918"/>
    </location>
</feature>
<feature type="transmembrane region" description="Helical" evidence="27">
    <location>
        <begin position="1196"/>
        <end position="1215"/>
    </location>
</feature>
<evidence type="ECO:0000256" key="14">
    <source>
        <dbReference type="ARBA" id="ARBA00022786"/>
    </source>
</evidence>
<dbReference type="GO" id="GO:0006897">
    <property type="term" value="P:endocytosis"/>
    <property type="evidence" value="ECO:0007669"/>
    <property type="project" value="InterPro"/>
</dbReference>
<dbReference type="SUPFAM" id="SSF50729">
    <property type="entry name" value="PH domain-like"/>
    <property type="match status" value="1"/>
</dbReference>
<evidence type="ECO:0000256" key="11">
    <source>
        <dbReference type="ARBA" id="ARBA00022679"/>
    </source>
</evidence>
<dbReference type="EC" id="2.3.2.23" evidence="9"/>
<dbReference type="PANTHER" id="PTHR20661:SF0">
    <property type="entry name" value="PHOSPHATIDYLINOSITOL-GLYCAN BIOSYNTHESIS CLASS W PROTEIN"/>
    <property type="match status" value="1"/>
</dbReference>
<dbReference type="SMART" id="SM00212">
    <property type="entry name" value="UBCc"/>
    <property type="match status" value="1"/>
</dbReference>
<evidence type="ECO:0000256" key="1">
    <source>
        <dbReference type="ARBA" id="ARBA00001936"/>
    </source>
</evidence>
<evidence type="ECO:0000256" key="26">
    <source>
        <dbReference type="SAM" id="MobiDB-lite"/>
    </source>
</evidence>
<evidence type="ECO:0000256" key="9">
    <source>
        <dbReference type="ARBA" id="ARBA00012486"/>
    </source>
</evidence>
<comment type="function">
    <text evidence="23">Catalyzes the covalent attachment of ubiquitin to other proteins. Seems to function in the selective degradation of misfolded membrane proteins from the endoplasmic reticulum (ERAD). In cooperation with the GATOR2 complex, catalyzes 'Lys-6'-linked ubiquitination of NPRL2.</text>
</comment>
<dbReference type="FunFam" id="3.10.110.10:FF:000023">
    <property type="entry name" value="Ubiquitin-conjugating enzyme E2 J2"/>
    <property type="match status" value="1"/>
</dbReference>
<evidence type="ECO:0000256" key="21">
    <source>
        <dbReference type="ARBA" id="ARBA00023180"/>
    </source>
</evidence>
<dbReference type="Pfam" id="PF07933">
    <property type="entry name" value="DUF1681"/>
    <property type="match status" value="1"/>
</dbReference>
<evidence type="ECO:0000256" key="12">
    <source>
        <dbReference type="ARBA" id="ARBA00022692"/>
    </source>
</evidence>
<comment type="similarity">
    <text evidence="7">Belongs to the NECAP family.</text>
</comment>
<dbReference type="STRING" id="51028.A0A0N4UYF9"/>
<dbReference type="Pfam" id="PF01762">
    <property type="entry name" value="Galactosyl_T"/>
    <property type="match status" value="1"/>
</dbReference>
<dbReference type="FunFam" id="3.90.550.50:FF:000018">
    <property type="entry name" value="Hexosyltransferase"/>
    <property type="match status" value="1"/>
</dbReference>
<dbReference type="GO" id="GO:0006506">
    <property type="term" value="P:GPI anchor biosynthetic process"/>
    <property type="evidence" value="ECO:0007669"/>
    <property type="project" value="InterPro"/>
</dbReference>
<evidence type="ECO:0000256" key="23">
    <source>
        <dbReference type="ARBA" id="ARBA00054775"/>
    </source>
</evidence>
<evidence type="ECO:0000256" key="22">
    <source>
        <dbReference type="ARBA" id="ARBA00023211"/>
    </source>
</evidence>
<keyword evidence="14" id="KW-0833">Ubl conjugation pathway</keyword>
<dbReference type="InterPro" id="IPR012466">
    <property type="entry name" value="NECAP_PHear"/>
</dbReference>
<feature type="compositionally biased region" description="Low complexity" evidence="26">
    <location>
        <begin position="214"/>
        <end position="236"/>
    </location>
</feature>
<evidence type="ECO:0000256" key="13">
    <source>
        <dbReference type="ARBA" id="ARBA00022741"/>
    </source>
</evidence>
<dbReference type="PANTHER" id="PTHR20661">
    <property type="entry name" value="PHOSPHATIDYLINOSITOL-GLYCAN BIOSYNTHESIS CLASS W PROTEIN"/>
    <property type="match status" value="1"/>
</dbReference>
<evidence type="ECO:0000256" key="10">
    <source>
        <dbReference type="ARBA" id="ARBA00022676"/>
    </source>
</evidence>
<dbReference type="GO" id="GO:0047220">
    <property type="term" value="F:galactosylxylosylprotein 3-beta-galactosyltransferase activity"/>
    <property type="evidence" value="ECO:0007669"/>
    <property type="project" value="UniProtKB-EC"/>
</dbReference>
<keyword evidence="18 27" id="KW-1133">Transmembrane helix</keyword>
<organism evidence="31">
    <name type="scientific">Enterobius vermicularis</name>
    <name type="common">Human pinworm</name>
    <dbReference type="NCBI Taxonomy" id="51028"/>
    <lineage>
        <taxon>Eukaryota</taxon>
        <taxon>Metazoa</taxon>
        <taxon>Ecdysozoa</taxon>
        <taxon>Nematoda</taxon>
        <taxon>Chromadorea</taxon>
        <taxon>Rhabditida</taxon>
        <taxon>Spirurina</taxon>
        <taxon>Oxyuridomorpha</taxon>
        <taxon>Oxyuroidea</taxon>
        <taxon>Oxyuridae</taxon>
        <taxon>Enterobius</taxon>
    </lineage>
</organism>
<dbReference type="EC" id="2.4.1.134" evidence="24"/>
<evidence type="ECO:0000256" key="4">
    <source>
        <dbReference type="ARBA" id="ARBA00004586"/>
    </source>
</evidence>
<feature type="transmembrane region" description="Helical" evidence="27">
    <location>
        <begin position="793"/>
        <end position="814"/>
    </location>
</feature>
<name>A0A0N4UYF9_ENTVE</name>
<evidence type="ECO:0000256" key="2">
    <source>
        <dbReference type="ARBA" id="ARBA00004141"/>
    </source>
</evidence>
<dbReference type="InterPro" id="IPR002659">
    <property type="entry name" value="Glyco_trans_31"/>
</dbReference>
<dbReference type="PROSITE" id="PS50127">
    <property type="entry name" value="UBC_2"/>
    <property type="match status" value="1"/>
</dbReference>
<reference evidence="29 30" key="2">
    <citation type="submission" date="2018-10" db="EMBL/GenBank/DDBJ databases">
        <authorList>
            <consortium name="Pathogen Informatics"/>
        </authorList>
    </citation>
    <scope>NUCLEOTIDE SEQUENCE [LARGE SCALE GENOMIC DNA]</scope>
</reference>
<gene>
    <name evidence="29" type="ORF">EVEC_LOCUS2320</name>
</gene>
<evidence type="ECO:0000256" key="24">
    <source>
        <dbReference type="ARBA" id="ARBA00066517"/>
    </source>
</evidence>
<keyword evidence="10" id="KW-0328">Glycosyltransferase</keyword>
<keyword evidence="30" id="KW-1185">Reference proteome</keyword>
<dbReference type="Pfam" id="PF06423">
    <property type="entry name" value="GWT1"/>
    <property type="match status" value="1"/>
</dbReference>
<dbReference type="AlphaFoldDB" id="A0A0N4UYF9"/>
<evidence type="ECO:0000313" key="29">
    <source>
        <dbReference type="EMBL" id="VDD87177.1"/>
    </source>
</evidence>
<dbReference type="CDD" id="cd23799">
    <property type="entry name" value="UBCc_UBE2J"/>
    <property type="match status" value="1"/>
</dbReference>
<keyword evidence="20 27" id="KW-0472">Membrane</keyword>
<keyword evidence="17" id="KW-0735">Signal-anchor</keyword>
<dbReference type="CDD" id="cd13228">
    <property type="entry name" value="PHear_NECAP"/>
    <property type="match status" value="1"/>
</dbReference>
<feature type="transmembrane region" description="Helical" evidence="27">
    <location>
        <begin position="1074"/>
        <end position="1096"/>
    </location>
</feature>
<dbReference type="Gene3D" id="3.90.550.50">
    <property type="match status" value="1"/>
</dbReference>
<keyword evidence="15" id="KW-0256">Endoplasmic reticulum</keyword>
<keyword evidence="13" id="KW-0547">Nucleotide-binding</keyword>
<comment type="subcellular location">
    <subcellularLocation>
        <location evidence="4">Endoplasmic reticulum membrane</location>
    </subcellularLocation>
    <subcellularLocation>
        <location evidence="3">Golgi apparatus membrane</location>
        <topology evidence="3">Single-pass type II membrane protein</topology>
    </subcellularLocation>
    <subcellularLocation>
        <location evidence="2">Membrane</location>
        <topology evidence="2">Multi-pass membrane protein</topology>
    </subcellularLocation>
</comment>
<dbReference type="Gene3D" id="3.10.110.10">
    <property type="entry name" value="Ubiquitin Conjugating Enzyme"/>
    <property type="match status" value="1"/>
</dbReference>
<evidence type="ECO:0000256" key="18">
    <source>
        <dbReference type="ARBA" id="ARBA00022989"/>
    </source>
</evidence>
<dbReference type="SUPFAM" id="SSF54495">
    <property type="entry name" value="UBC-like"/>
    <property type="match status" value="1"/>
</dbReference>
<feature type="transmembrane region" description="Helical" evidence="27">
    <location>
        <begin position="461"/>
        <end position="479"/>
    </location>
</feature>
<comment type="pathway">
    <text evidence="6">Glycan metabolism; heparan sulfate biosynthesis.</text>
</comment>
<evidence type="ECO:0000256" key="20">
    <source>
        <dbReference type="ARBA" id="ARBA00023136"/>
    </source>
</evidence>
<feature type="transmembrane region" description="Helical" evidence="27">
    <location>
        <begin position="826"/>
        <end position="844"/>
    </location>
</feature>
<evidence type="ECO:0000256" key="15">
    <source>
        <dbReference type="ARBA" id="ARBA00022824"/>
    </source>
</evidence>
<dbReference type="OrthoDB" id="1158011at2759"/>
<evidence type="ECO:0000259" key="28">
    <source>
        <dbReference type="PROSITE" id="PS50127"/>
    </source>
</evidence>
<evidence type="ECO:0000256" key="5">
    <source>
        <dbReference type="ARBA" id="ARBA00004840"/>
    </source>
</evidence>
<keyword evidence="16" id="KW-0067">ATP-binding</keyword>
<evidence type="ECO:0000256" key="17">
    <source>
        <dbReference type="ARBA" id="ARBA00022968"/>
    </source>
</evidence>
<keyword evidence="12 27" id="KW-0812">Transmembrane</keyword>
<evidence type="ECO:0000313" key="30">
    <source>
        <dbReference type="Proteomes" id="UP000274131"/>
    </source>
</evidence>
<feature type="region of interest" description="Disordered" evidence="26">
    <location>
        <begin position="180"/>
        <end position="236"/>
    </location>
</feature>
<comment type="similarity">
    <text evidence="8">Belongs to the glycosyltransferase 31 family.</text>
</comment>
<dbReference type="GO" id="GO:0005524">
    <property type="term" value="F:ATP binding"/>
    <property type="evidence" value="ECO:0007669"/>
    <property type="project" value="UniProtKB-KW"/>
</dbReference>
<feature type="transmembrane region" description="Helical" evidence="27">
    <location>
        <begin position="1227"/>
        <end position="1245"/>
    </location>
</feature>
<evidence type="ECO:0000313" key="31">
    <source>
        <dbReference type="WBParaSite" id="EVEC_0000261201-mRNA-1"/>
    </source>
</evidence>
<accession>A0A0N4UYF9</accession>
<dbReference type="Pfam" id="PF00179">
    <property type="entry name" value="UQ_con"/>
    <property type="match status" value="1"/>
</dbReference>
<feature type="transmembrane region" description="Helical" evidence="27">
    <location>
        <begin position="1031"/>
        <end position="1048"/>
    </location>
</feature>
<dbReference type="GO" id="GO:0072659">
    <property type="term" value="P:protein localization to plasma membrane"/>
    <property type="evidence" value="ECO:0007669"/>
    <property type="project" value="TreeGrafter"/>
</dbReference>
<dbReference type="InterPro" id="IPR016135">
    <property type="entry name" value="UBQ-conjugating_enzyme/RWD"/>
</dbReference>
<dbReference type="InterPro" id="IPR009447">
    <property type="entry name" value="PIGW/GWT1"/>
</dbReference>
<evidence type="ECO:0000256" key="7">
    <source>
        <dbReference type="ARBA" id="ARBA00007736"/>
    </source>
</evidence>
<feature type="transmembrane region" description="Helical" evidence="27">
    <location>
        <begin position="1146"/>
        <end position="1170"/>
    </location>
</feature>
<feature type="transmembrane region" description="Helical" evidence="27">
    <location>
        <begin position="850"/>
        <end position="876"/>
    </location>
</feature>
<protein>
    <recommendedName>
        <fullName evidence="25">Ubiquitin-conjugating enzyme E2 J2</fullName>
        <ecNumber evidence="9">2.3.2.23</ecNumber>
        <ecNumber evidence="24">2.4.1.134</ecNumber>
    </recommendedName>
</protein>
<keyword evidence="11" id="KW-0808">Transferase</keyword>
<dbReference type="GO" id="GO:0032216">
    <property type="term" value="F:glucosaminyl-phosphatidylinositol O-acyltransferase activity"/>
    <property type="evidence" value="ECO:0007669"/>
    <property type="project" value="TreeGrafter"/>
</dbReference>
<dbReference type="GO" id="GO:0061631">
    <property type="term" value="F:ubiquitin conjugating enzyme activity"/>
    <property type="evidence" value="ECO:0007669"/>
    <property type="project" value="UniProtKB-EC"/>
</dbReference>
<dbReference type="Proteomes" id="UP000274131">
    <property type="component" value="Unassembled WGS sequence"/>
</dbReference>
<evidence type="ECO:0000256" key="8">
    <source>
        <dbReference type="ARBA" id="ARBA00008661"/>
    </source>
</evidence>
<evidence type="ECO:0000256" key="19">
    <source>
        <dbReference type="ARBA" id="ARBA00023034"/>
    </source>
</evidence>
<dbReference type="Gene3D" id="2.30.29.30">
    <property type="entry name" value="Pleckstrin-homology domain (PH domain)/Phosphotyrosine-binding domain (PTB)"/>
    <property type="match status" value="1"/>
</dbReference>
<evidence type="ECO:0000256" key="6">
    <source>
        <dbReference type="ARBA" id="ARBA00005093"/>
    </source>
</evidence>
<dbReference type="EMBL" id="UXUI01007359">
    <property type="protein sequence ID" value="VDD87177.1"/>
    <property type="molecule type" value="Genomic_DNA"/>
</dbReference>
<evidence type="ECO:0000256" key="16">
    <source>
        <dbReference type="ARBA" id="ARBA00022840"/>
    </source>
</evidence>
<keyword evidence="22" id="KW-0464">Manganese</keyword>
<evidence type="ECO:0000256" key="25">
    <source>
        <dbReference type="ARBA" id="ARBA00073320"/>
    </source>
</evidence>
<evidence type="ECO:0000256" key="3">
    <source>
        <dbReference type="ARBA" id="ARBA00004323"/>
    </source>
</evidence>
<dbReference type="InterPro" id="IPR000608">
    <property type="entry name" value="UBC"/>
</dbReference>
<comment type="cofactor">
    <cofactor evidence="1">
        <name>Mn(2+)</name>
        <dbReference type="ChEBI" id="CHEBI:29035"/>
    </cofactor>
</comment>
<comment type="pathway">
    <text evidence="5">Glycan metabolism; chondroitin sulfate biosynthesis.</text>
</comment>